<feature type="signal peptide" evidence="1">
    <location>
        <begin position="1"/>
        <end position="26"/>
    </location>
</feature>
<proteinExistence type="predicted"/>
<reference evidence="2 3" key="1">
    <citation type="journal article" date="2012" name="J. Bacteriol.">
        <title>Genome sequence of Thalassospira xiamenensis type strain M-5.</title>
        <authorList>
            <person name="Lai Q."/>
            <person name="Shao Z."/>
        </authorList>
    </citation>
    <scope>NUCLEOTIDE SEQUENCE [LARGE SCALE GENOMIC DNA]</scope>
    <source>
        <strain evidence="2 3">M-5</strain>
    </source>
</reference>
<dbReference type="GeneID" id="79942008"/>
<name>A0AB72UC83_9PROT</name>
<organism evidence="2 3">
    <name type="scientific">Thalassospira xiamenensis M-5 = DSM 17429</name>
    <dbReference type="NCBI Taxonomy" id="1123366"/>
    <lineage>
        <taxon>Bacteria</taxon>
        <taxon>Pseudomonadati</taxon>
        <taxon>Pseudomonadota</taxon>
        <taxon>Alphaproteobacteria</taxon>
        <taxon>Rhodospirillales</taxon>
        <taxon>Thalassospiraceae</taxon>
        <taxon>Thalassospira</taxon>
    </lineage>
</organism>
<protein>
    <submittedName>
        <fullName evidence="2">Uncharacterized protein</fullName>
    </submittedName>
</protein>
<accession>A0AB72UC83</accession>
<dbReference type="AlphaFoldDB" id="A0AB72UC83"/>
<evidence type="ECO:0000313" key="3">
    <source>
        <dbReference type="Proteomes" id="UP000007127"/>
    </source>
</evidence>
<dbReference type="KEGG" id="txi:TH3_09160"/>
<keyword evidence="1" id="KW-0732">Signal</keyword>
<dbReference type="RefSeq" id="WP_007089868.1">
    <property type="nucleotide sequence ID" value="NZ_CP004388.1"/>
</dbReference>
<dbReference type="EMBL" id="CP004388">
    <property type="protein sequence ID" value="AJD51950.1"/>
    <property type="molecule type" value="Genomic_DNA"/>
</dbReference>
<gene>
    <name evidence="2" type="ORF">TH3_09160</name>
</gene>
<dbReference type="Proteomes" id="UP000007127">
    <property type="component" value="Chromosome"/>
</dbReference>
<evidence type="ECO:0000313" key="2">
    <source>
        <dbReference type="EMBL" id="AJD51950.1"/>
    </source>
</evidence>
<feature type="chain" id="PRO_5044501159" evidence="1">
    <location>
        <begin position="27"/>
        <end position="75"/>
    </location>
</feature>
<sequence length="75" mass="8257">MNSKQVFFIIAVLAVSLPATVCAVQAAEITPTVVYSTGQRGTTTIVGPNWQPHRSVLERMLFCSWSVARELAFCR</sequence>
<evidence type="ECO:0000256" key="1">
    <source>
        <dbReference type="SAM" id="SignalP"/>
    </source>
</evidence>